<organism evidence="1 2">
    <name type="scientific">Candidatus Brocadia sapporoensis</name>
    <dbReference type="NCBI Taxonomy" id="392547"/>
    <lineage>
        <taxon>Bacteria</taxon>
        <taxon>Pseudomonadati</taxon>
        <taxon>Planctomycetota</taxon>
        <taxon>Candidatus Brocadiia</taxon>
        <taxon>Candidatus Brocadiales</taxon>
        <taxon>Candidatus Brocadiaceae</taxon>
        <taxon>Candidatus Brocadia</taxon>
    </lineage>
</organism>
<dbReference type="Proteomes" id="UP000242219">
    <property type="component" value="Unassembled WGS sequence"/>
</dbReference>
<sequence>MKGLCFYGQRQVLTHRRPIHTKGENEDFERAQKGLPLSIRPGHTIRLEVTKEPLTATREREDVAIRMAIGRNDIHDPTTAGDFCRRFSPGHIFQMNKAFREIGQNVYRNRTDVTPWTIDVDVKCMKYTGKRKKGHRGVTTGYIPFSLC</sequence>
<protein>
    <recommendedName>
        <fullName evidence="3">Transposase DDE domain-containing protein</fullName>
    </recommendedName>
</protein>
<keyword evidence="2" id="KW-1185">Reference proteome</keyword>
<reference evidence="1 2" key="1">
    <citation type="journal article" date="2016" name="Genome Announc.">
        <title>Draft Genome Sequence of the Anaerobic Ammonium-Oxidizing Bacterium 'Candidatus Brocadia sp. 40'.</title>
        <authorList>
            <person name="Ali M."/>
            <person name="Haroon M.F."/>
            <person name="Narita Y."/>
            <person name="Zhang L."/>
            <person name="Rangel Shaw D."/>
            <person name="Okabe S."/>
            <person name="Saikaly P.E."/>
        </authorList>
    </citation>
    <scope>NUCLEOTIDE SEQUENCE [LARGE SCALE GENOMIC DNA]</scope>
    <source>
        <strain evidence="1 2">40</strain>
    </source>
</reference>
<gene>
    <name evidence="1" type="ORF">BIY37_00065</name>
</gene>
<evidence type="ECO:0000313" key="2">
    <source>
        <dbReference type="Proteomes" id="UP000242219"/>
    </source>
</evidence>
<evidence type="ECO:0000313" key="1">
    <source>
        <dbReference type="EMBL" id="OQD47029.1"/>
    </source>
</evidence>
<dbReference type="EMBL" id="MJUW02000003">
    <property type="protein sequence ID" value="OQD47029.1"/>
    <property type="molecule type" value="Genomic_DNA"/>
</dbReference>
<comment type="caution">
    <text evidence="1">The sequence shown here is derived from an EMBL/GenBank/DDBJ whole genome shotgun (WGS) entry which is preliminary data.</text>
</comment>
<name>A0A1V6M3M5_9BACT</name>
<dbReference type="RefSeq" id="WP_070065815.1">
    <property type="nucleotide sequence ID" value="NZ_MJUW02000003.1"/>
</dbReference>
<dbReference type="AlphaFoldDB" id="A0A1V6M3M5"/>
<proteinExistence type="predicted"/>
<accession>A0A1V6M3M5</accession>
<evidence type="ECO:0008006" key="3">
    <source>
        <dbReference type="Google" id="ProtNLM"/>
    </source>
</evidence>